<feature type="compositionally biased region" description="Basic and acidic residues" evidence="1">
    <location>
        <begin position="68"/>
        <end position="78"/>
    </location>
</feature>
<comment type="caution">
    <text evidence="2">The sequence shown here is derived from an EMBL/GenBank/DDBJ whole genome shotgun (WGS) entry which is preliminary data.</text>
</comment>
<protein>
    <submittedName>
        <fullName evidence="2">Uncharacterized protein</fullName>
    </submittedName>
</protein>
<organism evidence="2 3">
    <name type="scientific">Pectobacterium peruviense</name>
    <dbReference type="NCBI Taxonomy" id="2066479"/>
    <lineage>
        <taxon>Bacteria</taxon>
        <taxon>Pseudomonadati</taxon>
        <taxon>Pseudomonadota</taxon>
        <taxon>Gammaproteobacteria</taxon>
        <taxon>Enterobacterales</taxon>
        <taxon>Pectobacteriaceae</taxon>
        <taxon>Pectobacterium</taxon>
    </lineage>
</organism>
<dbReference type="Proteomes" id="UP000234468">
    <property type="component" value="Unassembled WGS sequence"/>
</dbReference>
<keyword evidence="3" id="KW-1185">Reference proteome</keyword>
<dbReference type="RefSeq" id="WP_048262582.1">
    <property type="nucleotide sequence ID" value="NZ_AODU01000018.1"/>
</dbReference>
<evidence type="ECO:0000256" key="1">
    <source>
        <dbReference type="SAM" id="MobiDB-lite"/>
    </source>
</evidence>
<dbReference type="EMBL" id="LXFV01000031">
    <property type="protein sequence ID" value="PKX84642.1"/>
    <property type="molecule type" value="Genomic_DNA"/>
</dbReference>
<feature type="region of interest" description="Disordered" evidence="1">
    <location>
        <begin position="68"/>
        <end position="90"/>
    </location>
</feature>
<proteinExistence type="predicted"/>
<sequence length="265" mass="29328">MDSISTFGPHTVAHSGQSNLAMNSQTQQQNVVNNKAVLTGETSERQVVEISPEALSKFQAEVAKQKLDGVTPEQRRTTEGASVVQPGEEELARRSQLASADINIEEYIAGHHRIRESDEAILHRIAVQDQMNKTYVSFLDQLAEEHPDLQGAFFGFSVNKDGTLFVTQADGLNREQMNRLEKALNDSEGMVTLANQLADAQIAEFNSRLGLKPNVTLNRDTYGQTIDMGLEFLTRYLSSFATHDGDAGGIHKKAMDSTWDSQLYK</sequence>
<gene>
    <name evidence="2" type="ORF">A0G03_19690</name>
</gene>
<evidence type="ECO:0000313" key="2">
    <source>
        <dbReference type="EMBL" id="PKX84642.1"/>
    </source>
</evidence>
<accession>A0ABX4S2A8</accession>
<evidence type="ECO:0000313" key="3">
    <source>
        <dbReference type="Proteomes" id="UP000234468"/>
    </source>
</evidence>
<name>A0ABX4S2A8_9GAMM</name>
<reference evidence="2 3" key="1">
    <citation type="submission" date="2016-04" db="EMBL/GenBank/DDBJ databases">
        <title>New species of Pectobacterium.</title>
        <authorList>
            <person name="Waleron M."/>
            <person name="Misztak A.E."/>
            <person name="Waleron K."/>
        </authorList>
    </citation>
    <scope>NUCLEOTIDE SEQUENCE [LARGE SCALE GENOMIC DNA]</scope>
    <source>
        <strain evidence="2 3">IFB5232</strain>
    </source>
</reference>